<organism evidence="1 2">
    <name type="scientific">Angiostrongylus cantonensis</name>
    <name type="common">Rat lungworm</name>
    <dbReference type="NCBI Taxonomy" id="6313"/>
    <lineage>
        <taxon>Eukaryota</taxon>
        <taxon>Metazoa</taxon>
        <taxon>Ecdysozoa</taxon>
        <taxon>Nematoda</taxon>
        <taxon>Chromadorea</taxon>
        <taxon>Rhabditida</taxon>
        <taxon>Rhabditina</taxon>
        <taxon>Rhabditomorpha</taxon>
        <taxon>Strongyloidea</taxon>
        <taxon>Metastrongylidae</taxon>
        <taxon>Angiostrongylus</taxon>
    </lineage>
</organism>
<dbReference type="Gene3D" id="3.40.50.1240">
    <property type="entry name" value="Phosphoglycerate mutase-like"/>
    <property type="match status" value="1"/>
</dbReference>
<evidence type="ECO:0000313" key="1">
    <source>
        <dbReference type="Proteomes" id="UP000035642"/>
    </source>
</evidence>
<dbReference type="Proteomes" id="UP000035642">
    <property type="component" value="Unassembled WGS sequence"/>
</dbReference>
<dbReference type="STRING" id="6313.A0A0K0CWG3"/>
<accession>A0A0K0CWG3</accession>
<proteinExistence type="predicted"/>
<dbReference type="GO" id="GO:0016791">
    <property type="term" value="F:phosphatase activity"/>
    <property type="evidence" value="ECO:0007669"/>
    <property type="project" value="UniProtKB-ARBA"/>
</dbReference>
<sequence>MKFIFSPETDNCGFSDRRNEFMHDTTVAALLTTFGDEQAVIRGGLPKYTASVAVELWMLEEGPAVKILFHGAFHHNYHTITHLTKGCPEDNEFCPLKNFFLHSFQPNKVMGPRKAANNEY</sequence>
<reference evidence="2" key="2">
    <citation type="submission" date="2017-02" db="UniProtKB">
        <authorList>
            <consortium name="WormBaseParasite"/>
        </authorList>
    </citation>
    <scope>IDENTIFICATION</scope>
</reference>
<reference evidence="1" key="1">
    <citation type="submission" date="2012-09" db="EMBL/GenBank/DDBJ databases">
        <authorList>
            <person name="Martin A.A."/>
        </authorList>
    </citation>
    <scope>NUCLEOTIDE SEQUENCE</scope>
</reference>
<name>A0A0K0CWG3_ANGCA</name>
<dbReference type="InterPro" id="IPR029033">
    <property type="entry name" value="His_PPase_superfam"/>
</dbReference>
<evidence type="ECO:0000313" key="2">
    <source>
        <dbReference type="WBParaSite" id="ACAC_0000178401-mRNA-1"/>
    </source>
</evidence>
<keyword evidence="1" id="KW-1185">Reference proteome</keyword>
<dbReference type="WBParaSite" id="ACAC_0000178401-mRNA-1">
    <property type="protein sequence ID" value="ACAC_0000178401-mRNA-1"/>
    <property type="gene ID" value="ACAC_0000178401"/>
</dbReference>
<protein>
    <submittedName>
        <fullName evidence="2">Fe_hyd_lg_C domain-containing protein</fullName>
    </submittedName>
</protein>
<dbReference type="AlphaFoldDB" id="A0A0K0CWG3"/>
<dbReference type="SUPFAM" id="SSF53254">
    <property type="entry name" value="Phosphoglycerate mutase-like"/>
    <property type="match status" value="1"/>
</dbReference>